<protein>
    <submittedName>
        <fullName evidence="2">Uncharacterized protein</fullName>
    </submittedName>
</protein>
<sequence>MIFVQAHAAEGPAAPPAMPSTQPASAPIEVPAPAAKTTPSLSGPWSSTLVDEIVLEQSGNQITGRYSYMDDDDVTQEGRIEATIDGQKIRGKWWERPKVGGGEESRGDLEWKILDDGKALMGWYRDEGDEERQDWNLTR</sequence>
<evidence type="ECO:0000256" key="1">
    <source>
        <dbReference type="SAM" id="MobiDB-lite"/>
    </source>
</evidence>
<feature type="region of interest" description="Disordered" evidence="1">
    <location>
        <begin position="1"/>
        <end position="27"/>
    </location>
</feature>
<gene>
    <name evidence="2" type="ORF">HW932_20225</name>
</gene>
<dbReference type="EMBL" id="JABZEO010000027">
    <property type="protein sequence ID" value="NVZ11579.1"/>
    <property type="molecule type" value="Genomic_DNA"/>
</dbReference>
<dbReference type="RefSeq" id="WP_176978271.1">
    <property type="nucleotide sequence ID" value="NZ_JABZEO010000027.1"/>
</dbReference>
<feature type="compositionally biased region" description="Low complexity" evidence="1">
    <location>
        <begin position="1"/>
        <end position="12"/>
    </location>
</feature>
<name>A0A850RA11_9GAMM</name>
<organism evidence="2 3">
    <name type="scientific">Allochromatium humboldtianum</name>
    <dbReference type="NCBI Taxonomy" id="504901"/>
    <lineage>
        <taxon>Bacteria</taxon>
        <taxon>Pseudomonadati</taxon>
        <taxon>Pseudomonadota</taxon>
        <taxon>Gammaproteobacteria</taxon>
        <taxon>Chromatiales</taxon>
        <taxon>Chromatiaceae</taxon>
        <taxon>Allochromatium</taxon>
    </lineage>
</organism>
<dbReference type="AlphaFoldDB" id="A0A850RA11"/>
<comment type="caution">
    <text evidence="2">The sequence shown here is derived from an EMBL/GenBank/DDBJ whole genome shotgun (WGS) entry which is preliminary data.</text>
</comment>
<reference evidence="2 3" key="1">
    <citation type="submission" date="2020-06" db="EMBL/GenBank/DDBJ databases">
        <title>Whole-genome sequence of Allochromatium humboldtianum DSM 21881, type strain.</title>
        <authorList>
            <person name="Kyndt J.A."/>
            <person name="Meyer T.E."/>
        </authorList>
    </citation>
    <scope>NUCLEOTIDE SEQUENCE [LARGE SCALE GENOMIC DNA]</scope>
    <source>
        <strain evidence="2 3">DSM 21881</strain>
    </source>
</reference>
<evidence type="ECO:0000313" key="3">
    <source>
        <dbReference type="Proteomes" id="UP000592294"/>
    </source>
</evidence>
<accession>A0A850RA11</accession>
<dbReference type="Proteomes" id="UP000592294">
    <property type="component" value="Unassembled WGS sequence"/>
</dbReference>
<evidence type="ECO:0000313" key="2">
    <source>
        <dbReference type="EMBL" id="NVZ11579.1"/>
    </source>
</evidence>
<keyword evidence="3" id="KW-1185">Reference proteome</keyword>
<proteinExistence type="predicted"/>